<feature type="compositionally biased region" description="Gly residues" evidence="1">
    <location>
        <begin position="306"/>
        <end position="315"/>
    </location>
</feature>
<reference evidence="3 4" key="1">
    <citation type="submission" date="2014-11" db="EMBL/GenBank/DDBJ databases">
        <authorList>
            <person name="Zhu J."/>
            <person name="Qi W."/>
            <person name="Song R."/>
        </authorList>
    </citation>
    <scope>NUCLEOTIDE SEQUENCE [LARGE SCALE GENOMIC DNA]</scope>
</reference>
<evidence type="ECO:0000313" key="3">
    <source>
        <dbReference type="EMBL" id="CEM12088.1"/>
    </source>
</evidence>
<feature type="compositionally biased region" description="Basic and acidic residues" evidence="1">
    <location>
        <begin position="328"/>
        <end position="344"/>
    </location>
</feature>
<organism evidence="3 4">
    <name type="scientific">Vitrella brassicaformis (strain CCMP3155)</name>
    <dbReference type="NCBI Taxonomy" id="1169540"/>
    <lineage>
        <taxon>Eukaryota</taxon>
        <taxon>Sar</taxon>
        <taxon>Alveolata</taxon>
        <taxon>Colpodellida</taxon>
        <taxon>Vitrellaceae</taxon>
        <taxon>Vitrella</taxon>
    </lineage>
</organism>
<name>A0A0G4FG02_VITBC</name>
<feature type="region of interest" description="Disordered" evidence="1">
    <location>
        <begin position="186"/>
        <end position="215"/>
    </location>
</feature>
<feature type="domain" description="SET" evidence="2">
    <location>
        <begin position="377"/>
        <end position="512"/>
    </location>
</feature>
<dbReference type="PROSITE" id="PS50280">
    <property type="entry name" value="SET"/>
    <property type="match status" value="1"/>
</dbReference>
<dbReference type="InterPro" id="IPR001214">
    <property type="entry name" value="SET_dom"/>
</dbReference>
<sequence length="542" mass="59500">MVRTTWLRRKAGMPQDCVAHRSRGGGVGAVGLRSVVSSLSSLLSPPLIPTIPTSQLPESIGTFAARAAAAMSDRTRALLHRFSASAPAHKRTTTSSSSQQQHKGKGAGAGKAKTAPAAGRSPPVPPVQHTQRSSRRNSSAAANAANDAMDVCVVEEDDRERSDRANRADRNRVVAKRSGAGAGIGVGVLKKVSSPSEDSTQANGKSTQGGSDREVCRGEASEDLGMDDCCEGEDQEGLLSVDETNKQKIDHIRKMRRQLGMNYFVNVNENPVWPPIKKNKFTTRSGRTRNPLPPPPPPKPRQSGKPSGGGGGGDSSGNSKGLRRSARQRGEEAEVVDDSKKRESDESEATTSKKRRASLKSYKGLEEIEKKLATLCDGVYTKRSTLGRHAGLGLYADRFFAKNSIITEFVGYIIDRDEAMRLRRERKATHIADIEKPFFYIDGEKEPKPFIGGGSFANDGSQTKETPQGRMPPPGNNSKFFKMFDHKQGRTRLFIKALQDIHPAEEIFVGYSRDYWIDVEEEDNSSEEERRREEKRKKRRNQ</sequence>
<evidence type="ECO:0000313" key="4">
    <source>
        <dbReference type="Proteomes" id="UP000041254"/>
    </source>
</evidence>
<proteinExistence type="predicted"/>
<dbReference type="OrthoDB" id="337151at2759"/>
<dbReference type="InParanoid" id="A0A0G4FG02"/>
<feature type="region of interest" description="Disordered" evidence="1">
    <location>
        <begin position="520"/>
        <end position="542"/>
    </location>
</feature>
<dbReference type="Pfam" id="PF00856">
    <property type="entry name" value="SET"/>
    <property type="match status" value="1"/>
</dbReference>
<dbReference type="Proteomes" id="UP000041254">
    <property type="component" value="Unassembled WGS sequence"/>
</dbReference>
<dbReference type="InterPro" id="IPR046341">
    <property type="entry name" value="SET_dom_sf"/>
</dbReference>
<feature type="region of interest" description="Disordered" evidence="1">
    <location>
        <begin position="269"/>
        <end position="358"/>
    </location>
</feature>
<dbReference type="AlphaFoldDB" id="A0A0G4FG02"/>
<feature type="region of interest" description="Disordered" evidence="1">
    <location>
        <begin position="456"/>
        <end position="475"/>
    </location>
</feature>
<evidence type="ECO:0000256" key="1">
    <source>
        <dbReference type="SAM" id="MobiDB-lite"/>
    </source>
</evidence>
<dbReference type="VEuPathDB" id="CryptoDB:Vbra_9168"/>
<feature type="compositionally biased region" description="Polar residues" evidence="1">
    <location>
        <begin position="193"/>
        <end position="210"/>
    </location>
</feature>
<keyword evidence="4" id="KW-1185">Reference proteome</keyword>
<accession>A0A0G4FG02</accession>
<feature type="compositionally biased region" description="Low complexity" evidence="1">
    <location>
        <begin position="136"/>
        <end position="147"/>
    </location>
</feature>
<feature type="compositionally biased region" description="Basic residues" evidence="1">
    <location>
        <begin position="533"/>
        <end position="542"/>
    </location>
</feature>
<dbReference type="SUPFAM" id="SSF82199">
    <property type="entry name" value="SET domain"/>
    <property type="match status" value="1"/>
</dbReference>
<evidence type="ECO:0000259" key="2">
    <source>
        <dbReference type="PROSITE" id="PS50280"/>
    </source>
</evidence>
<protein>
    <recommendedName>
        <fullName evidence="2">SET domain-containing protein</fullName>
    </recommendedName>
</protein>
<gene>
    <name evidence="3" type="ORF">Vbra_9168</name>
</gene>
<feature type="region of interest" description="Disordered" evidence="1">
    <location>
        <begin position="83"/>
        <end position="147"/>
    </location>
</feature>
<dbReference type="Gene3D" id="2.170.270.10">
    <property type="entry name" value="SET domain"/>
    <property type="match status" value="1"/>
</dbReference>
<dbReference type="EMBL" id="CDMY01000432">
    <property type="protein sequence ID" value="CEM12088.1"/>
    <property type="molecule type" value="Genomic_DNA"/>
</dbReference>
<feature type="compositionally biased region" description="Pro residues" evidence="1">
    <location>
        <begin position="291"/>
        <end position="300"/>
    </location>
</feature>